<evidence type="ECO:0000313" key="8">
    <source>
        <dbReference type="Proteomes" id="UP000015102"/>
    </source>
</evidence>
<sequence length="456" mass="52320">MYADDVVILAEEPTVLQTMITNLELFCTHWGMTVCILAQHSTEEKIPQFEEIFRESDDENDSNSDDDENEENEMSRTERLEQKIIKQRAKHIWETKRDTLMFEYSQYSYYGRGSALTIFELAWKLSKDTIDLVWLAIVGITEQLITGKIESSTYTLEIDTIQGHVSRLTNKISDQNQQSVSKISFESDLHLALYRHWSVIESIEYCSKMFIQNLKAEFYDLLVGKQVLIIVNYDIDAICASKILQNLFQSNNTMYSVVPIMGIAGLREYVLVSPKDRKVVIVESSFCPTLIRETFTKALFRHFEVSSVFFVPLHLSVLPTLALDSGLVVDLGYEEATVLPIYSGVQILKAFEAESCAELVHKEIKRQLIESGVSADLLTEKVLEDIKVRTCFVTKFERAEKYRKGEEVQAPPDVEYPIKDKSVIIIPGKLRETVFEVLFSFETNLTQMILNSLDKM</sequence>
<keyword evidence="5" id="KW-0131">Cell cycle</keyword>
<dbReference type="GO" id="GO:0000727">
    <property type="term" value="P:double-strand break repair via break-induced replication"/>
    <property type="evidence" value="ECO:0007669"/>
    <property type="project" value="TreeGrafter"/>
</dbReference>
<dbReference type="GO" id="GO:0003688">
    <property type="term" value="F:DNA replication origin binding"/>
    <property type="evidence" value="ECO:0007669"/>
    <property type="project" value="TreeGrafter"/>
</dbReference>
<dbReference type="SUPFAM" id="SSF53067">
    <property type="entry name" value="Actin-like ATPase domain"/>
    <property type="match status" value="2"/>
</dbReference>
<dbReference type="Pfam" id="PF02724">
    <property type="entry name" value="CDC45"/>
    <property type="match status" value="2"/>
</dbReference>
<feature type="compositionally biased region" description="Acidic residues" evidence="6">
    <location>
        <begin position="56"/>
        <end position="72"/>
    </location>
</feature>
<dbReference type="PANTHER" id="PTHR10507">
    <property type="entry name" value="CDC45-RELATED PROTEIN"/>
    <property type="match status" value="1"/>
</dbReference>
<dbReference type="GO" id="GO:0003697">
    <property type="term" value="F:single-stranded DNA binding"/>
    <property type="evidence" value="ECO:0007669"/>
    <property type="project" value="TreeGrafter"/>
</dbReference>
<dbReference type="Gene3D" id="3.30.420.40">
    <property type="match status" value="2"/>
</dbReference>
<dbReference type="InterPro" id="IPR043129">
    <property type="entry name" value="ATPase_NBD"/>
</dbReference>
<evidence type="ECO:0000256" key="4">
    <source>
        <dbReference type="ARBA" id="ARBA00023242"/>
    </source>
</evidence>
<dbReference type="GO" id="GO:0003682">
    <property type="term" value="F:chromatin binding"/>
    <property type="evidence" value="ECO:0007669"/>
    <property type="project" value="TreeGrafter"/>
</dbReference>
<evidence type="ECO:0000256" key="6">
    <source>
        <dbReference type="SAM" id="MobiDB-lite"/>
    </source>
</evidence>
<dbReference type="HOGENOM" id="CLU_600342_0_0_1"/>
<evidence type="ECO:0000256" key="2">
    <source>
        <dbReference type="ARBA" id="ARBA00010727"/>
    </source>
</evidence>
<accession>T1GWW5</accession>
<dbReference type="STRING" id="36166.T1GWW5"/>
<comment type="similarity">
    <text evidence="2">Belongs to the CDC45 family.</text>
</comment>
<evidence type="ECO:0000256" key="1">
    <source>
        <dbReference type="ARBA" id="ARBA00004123"/>
    </source>
</evidence>
<feature type="region of interest" description="Disordered" evidence="6">
    <location>
        <begin position="53"/>
        <end position="80"/>
    </location>
</feature>
<dbReference type="Gene3D" id="3.90.640.10">
    <property type="entry name" value="Actin, Chain A, domain 4"/>
    <property type="match status" value="1"/>
</dbReference>
<organism evidence="7 8">
    <name type="scientific">Megaselia scalaris</name>
    <name type="common">Humpbacked fly</name>
    <name type="synonym">Phora scalaris</name>
    <dbReference type="NCBI Taxonomy" id="36166"/>
    <lineage>
        <taxon>Eukaryota</taxon>
        <taxon>Metazoa</taxon>
        <taxon>Ecdysozoa</taxon>
        <taxon>Arthropoda</taxon>
        <taxon>Hexapoda</taxon>
        <taxon>Insecta</taxon>
        <taxon>Pterygota</taxon>
        <taxon>Neoptera</taxon>
        <taxon>Endopterygota</taxon>
        <taxon>Diptera</taxon>
        <taxon>Brachycera</taxon>
        <taxon>Muscomorpha</taxon>
        <taxon>Platypezoidea</taxon>
        <taxon>Phoridae</taxon>
        <taxon>Megaseliini</taxon>
        <taxon>Megaselia</taxon>
    </lineage>
</organism>
<dbReference type="EnsemblMetazoa" id="MESCA008299-RA">
    <property type="protein sequence ID" value="MESCA008299-PA"/>
    <property type="gene ID" value="MESCA008299"/>
</dbReference>
<dbReference type="Proteomes" id="UP000015102">
    <property type="component" value="Unassembled WGS sequence"/>
</dbReference>
<dbReference type="GO" id="GO:0006270">
    <property type="term" value="P:DNA replication initiation"/>
    <property type="evidence" value="ECO:0007669"/>
    <property type="project" value="InterPro"/>
</dbReference>
<dbReference type="EMBL" id="CAQQ02006550">
    <property type="status" value="NOT_ANNOTATED_CDS"/>
    <property type="molecule type" value="Genomic_DNA"/>
</dbReference>
<dbReference type="InterPro" id="IPR003874">
    <property type="entry name" value="CDC45"/>
</dbReference>
<keyword evidence="8" id="KW-1185">Reference proteome</keyword>
<keyword evidence="4" id="KW-0539">Nucleus</keyword>
<dbReference type="AlphaFoldDB" id="T1GWW5"/>
<dbReference type="GO" id="GO:1902977">
    <property type="term" value="P:mitotic DNA replication preinitiation complex assembly"/>
    <property type="evidence" value="ECO:0007669"/>
    <property type="project" value="TreeGrafter"/>
</dbReference>
<dbReference type="PANTHER" id="PTHR10507:SF0">
    <property type="entry name" value="CELL DIVISION CONTROL PROTEIN 45 HOMOLOG"/>
    <property type="match status" value="1"/>
</dbReference>
<dbReference type="EMBL" id="CAQQ02006551">
    <property type="status" value="NOT_ANNOTATED_CDS"/>
    <property type="molecule type" value="Genomic_DNA"/>
</dbReference>
<evidence type="ECO:0000256" key="5">
    <source>
        <dbReference type="ARBA" id="ARBA00023306"/>
    </source>
</evidence>
<dbReference type="EMBL" id="CAQQ02006552">
    <property type="status" value="NOT_ANNOTATED_CDS"/>
    <property type="molecule type" value="Genomic_DNA"/>
</dbReference>
<reference evidence="7" key="2">
    <citation type="submission" date="2015-06" db="UniProtKB">
        <authorList>
            <consortium name="EnsemblMetazoa"/>
        </authorList>
    </citation>
    <scope>IDENTIFICATION</scope>
</reference>
<keyword evidence="3" id="KW-0235">DNA replication</keyword>
<evidence type="ECO:0000256" key="3">
    <source>
        <dbReference type="ARBA" id="ARBA00022705"/>
    </source>
</evidence>
<dbReference type="GO" id="GO:0031261">
    <property type="term" value="C:DNA replication preinitiation complex"/>
    <property type="evidence" value="ECO:0007669"/>
    <property type="project" value="TreeGrafter"/>
</dbReference>
<proteinExistence type="inferred from homology"/>
<reference evidence="8" key="1">
    <citation type="submission" date="2013-02" db="EMBL/GenBank/DDBJ databases">
        <authorList>
            <person name="Hughes D."/>
        </authorList>
    </citation>
    <scope>NUCLEOTIDE SEQUENCE</scope>
    <source>
        <strain>Durham</strain>
        <strain evidence="8">NC isolate 2 -- Noor lab</strain>
    </source>
</reference>
<name>T1GWW5_MEGSC</name>
<protein>
    <submittedName>
        <fullName evidence="7">Uncharacterized protein</fullName>
    </submittedName>
</protein>
<comment type="subcellular location">
    <subcellularLocation>
        <location evidence="1">Nucleus</location>
    </subcellularLocation>
</comment>
<evidence type="ECO:0000313" key="7">
    <source>
        <dbReference type="EnsemblMetazoa" id="MESCA008299-PA"/>
    </source>
</evidence>